<evidence type="ECO:0000313" key="1">
    <source>
        <dbReference type="EMBL" id="KAH9302854.1"/>
    </source>
</evidence>
<feature type="non-terminal residue" evidence="1">
    <location>
        <position position="188"/>
    </location>
</feature>
<protein>
    <submittedName>
        <fullName evidence="1">Uncharacterized protein</fullName>
    </submittedName>
</protein>
<dbReference type="AlphaFoldDB" id="A0AA38CUB3"/>
<accession>A0AA38CUB3</accession>
<dbReference type="Proteomes" id="UP000824469">
    <property type="component" value="Unassembled WGS sequence"/>
</dbReference>
<organism evidence="1 2">
    <name type="scientific">Taxus chinensis</name>
    <name type="common">Chinese yew</name>
    <name type="synonym">Taxus wallichiana var. chinensis</name>
    <dbReference type="NCBI Taxonomy" id="29808"/>
    <lineage>
        <taxon>Eukaryota</taxon>
        <taxon>Viridiplantae</taxon>
        <taxon>Streptophyta</taxon>
        <taxon>Embryophyta</taxon>
        <taxon>Tracheophyta</taxon>
        <taxon>Spermatophyta</taxon>
        <taxon>Pinopsida</taxon>
        <taxon>Pinidae</taxon>
        <taxon>Conifers II</taxon>
        <taxon>Cupressales</taxon>
        <taxon>Taxaceae</taxon>
        <taxon>Taxus</taxon>
    </lineage>
</organism>
<reference evidence="1 2" key="1">
    <citation type="journal article" date="2021" name="Nat. Plants">
        <title>The Taxus genome provides insights into paclitaxel biosynthesis.</title>
        <authorList>
            <person name="Xiong X."/>
            <person name="Gou J."/>
            <person name="Liao Q."/>
            <person name="Li Y."/>
            <person name="Zhou Q."/>
            <person name="Bi G."/>
            <person name="Li C."/>
            <person name="Du R."/>
            <person name="Wang X."/>
            <person name="Sun T."/>
            <person name="Guo L."/>
            <person name="Liang H."/>
            <person name="Lu P."/>
            <person name="Wu Y."/>
            <person name="Zhang Z."/>
            <person name="Ro D.K."/>
            <person name="Shang Y."/>
            <person name="Huang S."/>
            <person name="Yan J."/>
        </authorList>
    </citation>
    <scope>NUCLEOTIDE SEQUENCE [LARGE SCALE GENOMIC DNA]</scope>
    <source>
        <strain evidence="1">Ta-2019</strain>
    </source>
</reference>
<sequence length="188" mass="22176">MALLHWTSLLLLADQKLNPDLHMSTSSKRLTKSNGKEKLTEEEMKYRYQRVKMPESHAECDLDIRDSELGHIDMDDFWARPRRVTGNPWMEKLVGSGMHFSRGIPVSVVNNEFMMVVAHYYNKDIRCFENEKGEVIINLIAQHIKIMLSIPHHRHFVAVIQEDYTKAWEENEDKCMQLMNEVYLKNKK</sequence>
<evidence type="ECO:0000313" key="2">
    <source>
        <dbReference type="Proteomes" id="UP000824469"/>
    </source>
</evidence>
<proteinExistence type="predicted"/>
<keyword evidence="2" id="KW-1185">Reference proteome</keyword>
<name>A0AA38CUB3_TAXCH</name>
<gene>
    <name evidence="1" type="ORF">KI387_014437</name>
</gene>
<dbReference type="EMBL" id="JAHRHJ020000009">
    <property type="protein sequence ID" value="KAH9302854.1"/>
    <property type="molecule type" value="Genomic_DNA"/>
</dbReference>
<comment type="caution">
    <text evidence="1">The sequence shown here is derived from an EMBL/GenBank/DDBJ whole genome shotgun (WGS) entry which is preliminary data.</text>
</comment>